<dbReference type="InterPro" id="IPR050553">
    <property type="entry name" value="Thioredoxin_ResA/DsbE_sf"/>
</dbReference>
<dbReference type="CDD" id="cd02966">
    <property type="entry name" value="TlpA_like_family"/>
    <property type="match status" value="1"/>
</dbReference>
<reference evidence="3" key="1">
    <citation type="journal article" date="2019" name="Int. J. Syst. Evol. Microbiol.">
        <title>The Global Catalogue of Microorganisms (GCM) 10K type strain sequencing project: providing services to taxonomists for standard genome sequencing and annotation.</title>
        <authorList>
            <consortium name="The Broad Institute Genomics Platform"/>
            <consortium name="The Broad Institute Genome Sequencing Center for Infectious Disease"/>
            <person name="Wu L."/>
            <person name="Ma J."/>
        </authorList>
    </citation>
    <scope>NUCLEOTIDE SEQUENCE [LARGE SCALE GENOMIC DNA]</scope>
    <source>
        <strain evidence="3">JCM 15974</strain>
    </source>
</reference>
<feature type="domain" description="Thioredoxin" evidence="1">
    <location>
        <begin position="93"/>
        <end position="240"/>
    </location>
</feature>
<sequence length="240" mass="27818">MKKIIILLTFISFGYQINAQTVYYRSVGGTIFSEEKVKEQQQEFYEKFVERNKDVVVEIDVKDTEIKKDSIIHDFGFHIDLNGRTRVKTKLQLLKGSQIPEAILTALDGSQISISDLNGKPTLLNFWFTKCKPCIDEMPELNKLKKEYGDRINFVAITFETKEKVEKFLQKHDFDFVQVVDAQTYLDVLEIKDYPKNVLLNKNGTLRYVKGGIPYIQDEKGEMKMGEATELENKLETLLK</sequence>
<dbReference type="Pfam" id="PF00578">
    <property type="entry name" value="AhpC-TSA"/>
    <property type="match status" value="1"/>
</dbReference>
<name>A0ABP3TTR1_9FLAO</name>
<dbReference type="InterPro" id="IPR000866">
    <property type="entry name" value="AhpC/TSA"/>
</dbReference>
<organism evidence="2 3">
    <name type="scientific">Aquimarina litoralis</name>
    <dbReference type="NCBI Taxonomy" id="584605"/>
    <lineage>
        <taxon>Bacteria</taxon>
        <taxon>Pseudomonadati</taxon>
        <taxon>Bacteroidota</taxon>
        <taxon>Flavobacteriia</taxon>
        <taxon>Flavobacteriales</taxon>
        <taxon>Flavobacteriaceae</taxon>
        <taxon>Aquimarina</taxon>
    </lineage>
</organism>
<dbReference type="SUPFAM" id="SSF52833">
    <property type="entry name" value="Thioredoxin-like"/>
    <property type="match status" value="1"/>
</dbReference>
<dbReference type="InterPro" id="IPR036249">
    <property type="entry name" value="Thioredoxin-like_sf"/>
</dbReference>
<comment type="caution">
    <text evidence="2">The sequence shown here is derived from an EMBL/GenBank/DDBJ whole genome shotgun (WGS) entry which is preliminary data.</text>
</comment>
<dbReference type="RefSeq" id="WP_343911726.1">
    <property type="nucleotide sequence ID" value="NZ_BAAAGE010000001.1"/>
</dbReference>
<evidence type="ECO:0000313" key="3">
    <source>
        <dbReference type="Proteomes" id="UP001501758"/>
    </source>
</evidence>
<accession>A0ABP3TTR1</accession>
<dbReference type="Gene3D" id="3.40.30.10">
    <property type="entry name" value="Glutaredoxin"/>
    <property type="match status" value="1"/>
</dbReference>
<proteinExistence type="predicted"/>
<dbReference type="InterPro" id="IPR013766">
    <property type="entry name" value="Thioredoxin_domain"/>
</dbReference>
<evidence type="ECO:0000313" key="2">
    <source>
        <dbReference type="EMBL" id="GAA0717768.1"/>
    </source>
</evidence>
<dbReference type="PANTHER" id="PTHR42852:SF17">
    <property type="entry name" value="THIOREDOXIN-LIKE PROTEIN HI_1115"/>
    <property type="match status" value="1"/>
</dbReference>
<dbReference type="Proteomes" id="UP001501758">
    <property type="component" value="Unassembled WGS sequence"/>
</dbReference>
<gene>
    <name evidence="2" type="ORF">GCM10009430_15070</name>
</gene>
<keyword evidence="3" id="KW-1185">Reference proteome</keyword>
<protein>
    <recommendedName>
        <fullName evidence="1">Thioredoxin domain-containing protein</fullName>
    </recommendedName>
</protein>
<dbReference type="EMBL" id="BAAAGE010000001">
    <property type="protein sequence ID" value="GAA0717768.1"/>
    <property type="molecule type" value="Genomic_DNA"/>
</dbReference>
<evidence type="ECO:0000259" key="1">
    <source>
        <dbReference type="PROSITE" id="PS51352"/>
    </source>
</evidence>
<dbReference type="PANTHER" id="PTHR42852">
    <property type="entry name" value="THIOL:DISULFIDE INTERCHANGE PROTEIN DSBE"/>
    <property type="match status" value="1"/>
</dbReference>
<dbReference type="PROSITE" id="PS51352">
    <property type="entry name" value="THIOREDOXIN_2"/>
    <property type="match status" value="1"/>
</dbReference>